<evidence type="ECO:0000256" key="5">
    <source>
        <dbReference type="ARBA" id="ARBA00023242"/>
    </source>
</evidence>
<comment type="caution">
    <text evidence="10">The sequence shown here is derived from an EMBL/GenBank/DDBJ whole genome shotgun (WGS) entry which is preliminary data.</text>
</comment>
<dbReference type="EMBL" id="QKWP01001261">
    <property type="protein sequence ID" value="RIB10352.1"/>
    <property type="molecule type" value="Genomic_DNA"/>
</dbReference>
<feature type="domain" description="TEX10-like TPR repeats" evidence="9">
    <location>
        <begin position="647"/>
        <end position="761"/>
    </location>
</feature>
<dbReference type="AlphaFoldDB" id="A0A397UJ84"/>
<evidence type="ECO:0000256" key="1">
    <source>
        <dbReference type="ARBA" id="ARBA00002355"/>
    </source>
</evidence>
<evidence type="ECO:0000313" key="11">
    <source>
        <dbReference type="Proteomes" id="UP000266673"/>
    </source>
</evidence>
<sequence length="779" mass="90204">MPKKSQRKKKAQQEDFKKPKLKVGKKKPQANNFTDTSFKSRAISLPEQSIAKDKSDEITNTRNLSLNDLVTQLKHYSPVTRKDSIQGLRDFFHKHPSILSRSLSTIVNPLSRLLVDDDRGVRRSLLSFFTEFFLKVQKFELRPFLPLLIIYTCSAMTHIYDDIRTDSIKFMELWLEIAPDVVVNEFWQRIVPNYIRLLTTDTSINVNSSVSNIIKNSIDKNQFWPQEIKIEILSSFHKLLKYGLTLEGNEDTHLLFLNFLSTEHLKQSTHFSKQHVFVDLTQNHEMAEASPPHPLTSTILPFLFSSSITYNAMQLNIFNCTTSTSTTEQDVDRISVKVETSQHDMRKEKSDYNYSTAQERVTGTKDLLNILNPILLSLWLDTAPSVFGTISSLTRITSALQIVYLVMKIMVILWRTILRIIFMKQDILDKQWIENNLTPLLKHFIIYFPFGAESSDVCDIKVESIIQEMNIIFCELVILYLAGISSNLMKVDKNKKGILINAETGSSFQKQINTETKSFFRKQKKISKAETHELHSLWIEKIAEYVLLTLESDSAKGNNRLPRIRFKSEHLKNLIPTLWGLLNYSNKEIQESIFQAILDYSKQCHTQSTAKQICIKFISKVLMLQSFSNYKNSFCIQKESFLVKSLHDWVLILPKLLCDLKTNNLETSQDILNVLCDIAKRGNKSVLSEEILEQLQVLLVPFFYIELHNKGNKEPLYGPFISLPQIHQRKTIEFLFYCPRIINEIIFTLKQVLKRDDAISIKSYVTCLGENFSENLYMQ</sequence>
<evidence type="ECO:0000259" key="9">
    <source>
        <dbReference type="Pfam" id="PF25781"/>
    </source>
</evidence>
<comment type="subunit">
    <text evidence="6">Component of the RIX1 complex.</text>
</comment>
<dbReference type="GO" id="GO:0006364">
    <property type="term" value="P:rRNA processing"/>
    <property type="evidence" value="ECO:0007669"/>
    <property type="project" value="UniProtKB-UniRule"/>
</dbReference>
<comment type="function">
    <text evidence="1 6">Component of the RIX1 complex required for processing of ITS2 sequences from 35S pre-rRNA.</text>
</comment>
<dbReference type="InterPro" id="IPR057949">
    <property type="entry name" value="TPR_TEX10"/>
</dbReference>
<dbReference type="GO" id="GO:0120330">
    <property type="term" value="C:rixosome complex"/>
    <property type="evidence" value="ECO:0007669"/>
    <property type="project" value="UniProtKB-UniRule"/>
</dbReference>
<keyword evidence="5 6" id="KW-0539">Nucleus</keyword>
<evidence type="ECO:0000256" key="2">
    <source>
        <dbReference type="ARBA" id="ARBA00004604"/>
    </source>
</evidence>
<dbReference type="STRING" id="44941.A0A397UJ84"/>
<feature type="compositionally biased region" description="Basic residues" evidence="7">
    <location>
        <begin position="19"/>
        <end position="28"/>
    </location>
</feature>
<dbReference type="GO" id="GO:0005634">
    <property type="term" value="C:nucleus"/>
    <property type="evidence" value="ECO:0007669"/>
    <property type="project" value="UniProtKB-SubCell"/>
</dbReference>
<feature type="domain" description="Pre-rRNA-processing protein Ipi1 N-terminal" evidence="8">
    <location>
        <begin position="140"/>
        <end position="240"/>
    </location>
</feature>
<dbReference type="Pfam" id="PF25781">
    <property type="entry name" value="TPR_TEX10"/>
    <property type="match status" value="1"/>
</dbReference>
<dbReference type="Pfam" id="PF12333">
    <property type="entry name" value="Ipi1_N"/>
    <property type="match status" value="1"/>
</dbReference>
<evidence type="ECO:0000256" key="4">
    <source>
        <dbReference type="ARBA" id="ARBA00006427"/>
    </source>
</evidence>
<dbReference type="Proteomes" id="UP000266673">
    <property type="component" value="Unassembled WGS sequence"/>
</dbReference>
<keyword evidence="11" id="KW-1185">Reference proteome</keyword>
<reference evidence="10 11" key="1">
    <citation type="submission" date="2018-06" db="EMBL/GenBank/DDBJ databases">
        <title>Comparative genomics reveals the genomic features of Rhizophagus irregularis, R. cerebriforme, R. diaphanum and Gigaspora rosea, and their symbiotic lifestyle signature.</title>
        <authorList>
            <person name="Morin E."/>
            <person name="San Clemente H."/>
            <person name="Chen E.C.H."/>
            <person name="De La Providencia I."/>
            <person name="Hainaut M."/>
            <person name="Kuo A."/>
            <person name="Kohler A."/>
            <person name="Murat C."/>
            <person name="Tang N."/>
            <person name="Roy S."/>
            <person name="Loubradou J."/>
            <person name="Henrissat B."/>
            <person name="Grigoriev I.V."/>
            <person name="Corradi N."/>
            <person name="Roux C."/>
            <person name="Martin F.M."/>
        </authorList>
    </citation>
    <scope>NUCLEOTIDE SEQUENCE [LARGE SCALE GENOMIC DNA]</scope>
    <source>
        <strain evidence="10 11">DAOM 194757</strain>
    </source>
</reference>
<evidence type="ECO:0000313" key="10">
    <source>
        <dbReference type="EMBL" id="RIB10352.1"/>
    </source>
</evidence>
<dbReference type="InterPro" id="IPR016024">
    <property type="entry name" value="ARM-type_fold"/>
</dbReference>
<feature type="compositionally biased region" description="Polar residues" evidence="7">
    <location>
        <begin position="29"/>
        <end position="39"/>
    </location>
</feature>
<proteinExistence type="inferred from homology"/>
<evidence type="ECO:0000256" key="3">
    <source>
        <dbReference type="ARBA" id="ARBA00004642"/>
    </source>
</evidence>
<dbReference type="SUPFAM" id="SSF48371">
    <property type="entry name" value="ARM repeat"/>
    <property type="match status" value="1"/>
</dbReference>
<evidence type="ECO:0000256" key="6">
    <source>
        <dbReference type="RuleBase" id="RU368021"/>
    </source>
</evidence>
<comment type="subcellular location">
    <subcellularLocation>
        <location evidence="2">Nucleus</location>
        <location evidence="2">Nucleolus</location>
    </subcellularLocation>
    <subcellularLocation>
        <location evidence="3">Nucleus</location>
        <location evidence="3">Nucleoplasm</location>
    </subcellularLocation>
</comment>
<protein>
    <recommendedName>
        <fullName evidence="6">Pre-rRNA-processing protein</fullName>
    </recommendedName>
</protein>
<organism evidence="10 11">
    <name type="scientific">Gigaspora rosea</name>
    <dbReference type="NCBI Taxonomy" id="44941"/>
    <lineage>
        <taxon>Eukaryota</taxon>
        <taxon>Fungi</taxon>
        <taxon>Fungi incertae sedis</taxon>
        <taxon>Mucoromycota</taxon>
        <taxon>Glomeromycotina</taxon>
        <taxon>Glomeromycetes</taxon>
        <taxon>Diversisporales</taxon>
        <taxon>Gigasporaceae</taxon>
        <taxon>Gigaspora</taxon>
    </lineage>
</organism>
<keyword evidence="6" id="KW-0690">Ribosome biogenesis</keyword>
<comment type="similarity">
    <text evidence="4 6">Belongs to the IPI1/TEX10 family.</text>
</comment>
<evidence type="ECO:0000256" key="7">
    <source>
        <dbReference type="SAM" id="MobiDB-lite"/>
    </source>
</evidence>
<dbReference type="PANTHER" id="PTHR16056">
    <property type="entry name" value="REGULATOR OF MICROTUBULE DYNAMICS PROTEIN"/>
    <property type="match status" value="1"/>
</dbReference>
<dbReference type="Gene3D" id="1.25.10.10">
    <property type="entry name" value="Leucine-rich Repeat Variant"/>
    <property type="match status" value="1"/>
</dbReference>
<dbReference type="InterPro" id="IPR011989">
    <property type="entry name" value="ARM-like"/>
</dbReference>
<feature type="compositionally biased region" description="Basic residues" evidence="7">
    <location>
        <begin position="1"/>
        <end position="10"/>
    </location>
</feature>
<gene>
    <name evidence="10" type="ORF">C2G38_196656</name>
</gene>
<dbReference type="InterPro" id="IPR024679">
    <property type="entry name" value="Ipi1_N"/>
</dbReference>
<dbReference type="PANTHER" id="PTHR16056:SF2">
    <property type="entry name" value="TESTIS-EXPRESSED PROTEIN 10"/>
    <property type="match status" value="1"/>
</dbReference>
<name>A0A397UJ84_9GLOM</name>
<evidence type="ECO:0000259" key="8">
    <source>
        <dbReference type="Pfam" id="PF12333"/>
    </source>
</evidence>
<accession>A0A397UJ84</accession>
<keyword evidence="6" id="KW-0698">rRNA processing</keyword>
<dbReference type="OrthoDB" id="361362at2759"/>
<feature type="region of interest" description="Disordered" evidence="7">
    <location>
        <begin position="1"/>
        <end position="39"/>
    </location>
</feature>